<gene>
    <name evidence="2" type="ORF">V6N12_041625</name>
</gene>
<feature type="compositionally biased region" description="Polar residues" evidence="1">
    <location>
        <begin position="70"/>
        <end position="90"/>
    </location>
</feature>
<protein>
    <submittedName>
        <fullName evidence="2">Uncharacterized protein</fullName>
    </submittedName>
</protein>
<evidence type="ECO:0000313" key="2">
    <source>
        <dbReference type="EMBL" id="KAK8499721.1"/>
    </source>
</evidence>
<accession>A0ABR2B0U6</accession>
<proteinExistence type="predicted"/>
<reference evidence="2 3" key="1">
    <citation type="journal article" date="2024" name="G3 (Bethesda)">
        <title>Genome assembly of Hibiscus sabdariffa L. provides insights into metabolisms of medicinal natural products.</title>
        <authorList>
            <person name="Kim T."/>
        </authorList>
    </citation>
    <scope>NUCLEOTIDE SEQUENCE [LARGE SCALE GENOMIC DNA]</scope>
    <source>
        <strain evidence="2">TK-2024</strain>
        <tissue evidence="2">Old leaves</tissue>
    </source>
</reference>
<feature type="region of interest" description="Disordered" evidence="1">
    <location>
        <begin position="67"/>
        <end position="90"/>
    </location>
</feature>
<keyword evidence="3" id="KW-1185">Reference proteome</keyword>
<comment type="caution">
    <text evidence="2">The sequence shown here is derived from an EMBL/GenBank/DDBJ whole genome shotgun (WGS) entry which is preliminary data.</text>
</comment>
<dbReference type="EMBL" id="JBBPBM010000231">
    <property type="protein sequence ID" value="KAK8499721.1"/>
    <property type="molecule type" value="Genomic_DNA"/>
</dbReference>
<sequence>MALGTISINGWLNLRKINSHETTRNKSTTLSYAAGSITAMPCSIAITTPISLNSAICLMKTYSRKPLNSPRGSMKSQNDSRSIATAKSSTIESMRRDERYKNINKFLIVVKFGVFGINYNSDDSEIDERKLGLCRLVSRASKCWRKFLIWASSLSVRFASEKRRKKLNFLIHNPALCYLRPNPIFSRIERQSDLLACFDSVTTGIHQIIRTKLVPQTTSPALMPTKVYQNTLSSGLHVLHCKSKLIPSPTVASS</sequence>
<evidence type="ECO:0000256" key="1">
    <source>
        <dbReference type="SAM" id="MobiDB-lite"/>
    </source>
</evidence>
<organism evidence="2 3">
    <name type="scientific">Hibiscus sabdariffa</name>
    <name type="common">roselle</name>
    <dbReference type="NCBI Taxonomy" id="183260"/>
    <lineage>
        <taxon>Eukaryota</taxon>
        <taxon>Viridiplantae</taxon>
        <taxon>Streptophyta</taxon>
        <taxon>Embryophyta</taxon>
        <taxon>Tracheophyta</taxon>
        <taxon>Spermatophyta</taxon>
        <taxon>Magnoliopsida</taxon>
        <taxon>eudicotyledons</taxon>
        <taxon>Gunneridae</taxon>
        <taxon>Pentapetalae</taxon>
        <taxon>rosids</taxon>
        <taxon>malvids</taxon>
        <taxon>Malvales</taxon>
        <taxon>Malvaceae</taxon>
        <taxon>Malvoideae</taxon>
        <taxon>Hibiscus</taxon>
    </lineage>
</organism>
<evidence type="ECO:0000313" key="3">
    <source>
        <dbReference type="Proteomes" id="UP001472677"/>
    </source>
</evidence>
<dbReference type="Proteomes" id="UP001472677">
    <property type="component" value="Unassembled WGS sequence"/>
</dbReference>
<name>A0ABR2B0U6_9ROSI</name>